<evidence type="ECO:0000256" key="3">
    <source>
        <dbReference type="ARBA" id="ARBA00025768"/>
    </source>
</evidence>
<proteinExistence type="inferred from homology"/>
<gene>
    <name evidence="4" type="ORF">PROFUN_09597</name>
</gene>
<dbReference type="Pfam" id="PF08433">
    <property type="entry name" value="KTI12"/>
    <property type="match status" value="1"/>
</dbReference>
<evidence type="ECO:0000256" key="1">
    <source>
        <dbReference type="ARBA" id="ARBA00022741"/>
    </source>
</evidence>
<dbReference type="AlphaFoldDB" id="A0A2P6NGV0"/>
<dbReference type="EMBL" id="MDYQ01000088">
    <property type="protein sequence ID" value="PRP83169.1"/>
    <property type="molecule type" value="Genomic_DNA"/>
</dbReference>
<dbReference type="GO" id="GO:0005524">
    <property type="term" value="F:ATP binding"/>
    <property type="evidence" value="ECO:0007669"/>
    <property type="project" value="UniProtKB-KW"/>
</dbReference>
<dbReference type="GO" id="GO:0006400">
    <property type="term" value="P:tRNA modification"/>
    <property type="evidence" value="ECO:0007669"/>
    <property type="project" value="UniProtKB-ARBA"/>
</dbReference>
<dbReference type="OrthoDB" id="9972657at2759"/>
<dbReference type="InterPro" id="IPR013641">
    <property type="entry name" value="KTI12/PSTK"/>
</dbReference>
<dbReference type="STRING" id="1890364.A0A2P6NGV0"/>
<dbReference type="PANTHER" id="PTHR12435">
    <property type="match status" value="1"/>
</dbReference>
<dbReference type="InParanoid" id="A0A2P6NGV0"/>
<dbReference type="GO" id="GO:0006357">
    <property type="term" value="P:regulation of transcription by RNA polymerase II"/>
    <property type="evidence" value="ECO:0007669"/>
    <property type="project" value="UniProtKB-ARBA"/>
</dbReference>
<protein>
    <recommendedName>
        <fullName evidence="6">Protein KTI12 homolog</fullName>
    </recommendedName>
</protein>
<keyword evidence="1" id="KW-0547">Nucleotide-binding</keyword>
<evidence type="ECO:0000256" key="2">
    <source>
        <dbReference type="ARBA" id="ARBA00022840"/>
    </source>
</evidence>
<dbReference type="Proteomes" id="UP000241769">
    <property type="component" value="Unassembled WGS sequence"/>
</dbReference>
<evidence type="ECO:0000313" key="4">
    <source>
        <dbReference type="EMBL" id="PRP83169.1"/>
    </source>
</evidence>
<evidence type="ECO:0008006" key="6">
    <source>
        <dbReference type="Google" id="ProtNLM"/>
    </source>
</evidence>
<dbReference type="SUPFAM" id="SSF52540">
    <property type="entry name" value="P-loop containing nucleoside triphosphate hydrolases"/>
    <property type="match status" value="1"/>
</dbReference>
<comment type="similarity">
    <text evidence="3">Belongs to the KTI12 family.</text>
</comment>
<comment type="caution">
    <text evidence="4">The sequence shown here is derived from an EMBL/GenBank/DDBJ whole genome shotgun (WGS) entry which is preliminary data.</text>
</comment>
<dbReference type="InterPro" id="IPR027417">
    <property type="entry name" value="P-loop_NTPase"/>
</dbReference>
<dbReference type="FunCoup" id="A0A2P6NGV0">
    <property type="interactions" value="328"/>
</dbReference>
<reference evidence="4 5" key="1">
    <citation type="journal article" date="2018" name="Genome Biol. Evol.">
        <title>Multiple Roots of Fruiting Body Formation in Amoebozoa.</title>
        <authorList>
            <person name="Hillmann F."/>
            <person name="Forbes G."/>
            <person name="Novohradska S."/>
            <person name="Ferling I."/>
            <person name="Riege K."/>
            <person name="Groth M."/>
            <person name="Westermann M."/>
            <person name="Marz M."/>
            <person name="Spaller T."/>
            <person name="Winckler T."/>
            <person name="Schaap P."/>
            <person name="Glockner G."/>
        </authorList>
    </citation>
    <scope>NUCLEOTIDE SEQUENCE [LARGE SCALE GENOMIC DNA]</scope>
    <source>
        <strain evidence="4 5">Jena</strain>
    </source>
</reference>
<sequence length="279" mass="32334">MPLLLMCGIPCSGKSQRAKEIHDYLKEAGRRVMLVGEDTLNIPRNDGYKDARLEKSTRGSLLSNTERYLDTETTIIVDSLNYIKGFRYEIFCRSRSLRTPNCVVYCETPRDEARKWNVSREENARWDDALFEDMCNRFEVPNPRNRWDRPLFILRPEDVTPLEDIKNSLHETAENVPKNPATEYEKMEEPNFVYEMDQMTQTIINAVLEASNQGLSGDMVVPKSKHRISFLFIALTRMVNLAELRRIKKQFVKMATQNPQPVDTIGDAFVLYLNSNINS</sequence>
<name>A0A2P6NGV0_9EUKA</name>
<keyword evidence="5" id="KW-1185">Reference proteome</keyword>
<organism evidence="4 5">
    <name type="scientific">Planoprotostelium fungivorum</name>
    <dbReference type="NCBI Taxonomy" id="1890364"/>
    <lineage>
        <taxon>Eukaryota</taxon>
        <taxon>Amoebozoa</taxon>
        <taxon>Evosea</taxon>
        <taxon>Variosea</taxon>
        <taxon>Cavosteliida</taxon>
        <taxon>Cavosteliaceae</taxon>
        <taxon>Planoprotostelium</taxon>
    </lineage>
</organism>
<dbReference type="Gene3D" id="3.40.50.300">
    <property type="entry name" value="P-loop containing nucleotide triphosphate hydrolases"/>
    <property type="match status" value="1"/>
</dbReference>
<evidence type="ECO:0000313" key="5">
    <source>
        <dbReference type="Proteomes" id="UP000241769"/>
    </source>
</evidence>
<keyword evidence="2" id="KW-0067">ATP-binding</keyword>
<accession>A0A2P6NGV0</accession>
<dbReference type="FunFam" id="3.40.50.300:FF:000827">
    <property type="entry name" value="KTI12 chromatin-associated homolog"/>
    <property type="match status" value="1"/>
</dbReference>